<organism evidence="2 3">
    <name type="scientific">Candidatus Nomurabacteria bacterium RIFOXYA2_FULL_42_12</name>
    <dbReference type="NCBI Taxonomy" id="1801801"/>
    <lineage>
        <taxon>Bacteria</taxon>
        <taxon>Candidatus Nomuraibacteriota</taxon>
    </lineage>
</organism>
<proteinExistence type="predicted"/>
<dbReference type="InterPro" id="IPR047140">
    <property type="entry name" value="LabA"/>
</dbReference>
<gene>
    <name evidence="2" type="ORF">A2225_01380</name>
</gene>
<dbReference type="CDD" id="cd10911">
    <property type="entry name" value="PIN_LabA"/>
    <property type="match status" value="1"/>
</dbReference>
<reference evidence="2 3" key="1">
    <citation type="journal article" date="2016" name="Nat. Commun.">
        <title>Thousands of microbial genomes shed light on interconnected biogeochemical processes in an aquifer system.</title>
        <authorList>
            <person name="Anantharaman K."/>
            <person name="Brown C.T."/>
            <person name="Hug L.A."/>
            <person name="Sharon I."/>
            <person name="Castelle C.J."/>
            <person name="Probst A.J."/>
            <person name="Thomas B.C."/>
            <person name="Singh A."/>
            <person name="Wilkins M.J."/>
            <person name="Karaoz U."/>
            <person name="Brodie E.L."/>
            <person name="Williams K.H."/>
            <person name="Hubbard S.S."/>
            <person name="Banfield J.F."/>
        </authorList>
    </citation>
    <scope>NUCLEOTIDE SEQUENCE [LARGE SCALE GENOMIC DNA]</scope>
</reference>
<dbReference type="Proteomes" id="UP000178138">
    <property type="component" value="Unassembled WGS sequence"/>
</dbReference>
<evidence type="ECO:0000313" key="3">
    <source>
        <dbReference type="Proteomes" id="UP000178138"/>
    </source>
</evidence>
<dbReference type="GO" id="GO:0004540">
    <property type="term" value="F:RNA nuclease activity"/>
    <property type="evidence" value="ECO:0007669"/>
    <property type="project" value="InterPro"/>
</dbReference>
<dbReference type="PANTHER" id="PTHR35458">
    <property type="entry name" value="SLR0755 PROTEIN"/>
    <property type="match status" value="1"/>
</dbReference>
<dbReference type="Gene3D" id="3.40.50.1010">
    <property type="entry name" value="5'-nuclease"/>
    <property type="match status" value="1"/>
</dbReference>
<evidence type="ECO:0000313" key="2">
    <source>
        <dbReference type="EMBL" id="OGJ08371.1"/>
    </source>
</evidence>
<evidence type="ECO:0000259" key="1">
    <source>
        <dbReference type="Pfam" id="PF01936"/>
    </source>
</evidence>
<name>A0A1F6YPQ5_9BACT</name>
<dbReference type="InterPro" id="IPR021139">
    <property type="entry name" value="NYN"/>
</dbReference>
<dbReference type="AlphaFoldDB" id="A0A1F6YPQ5"/>
<protein>
    <recommendedName>
        <fullName evidence="1">NYN domain-containing protein</fullName>
    </recommendedName>
</protein>
<feature type="domain" description="NYN" evidence="1">
    <location>
        <begin position="10"/>
        <end position="157"/>
    </location>
</feature>
<dbReference type="EMBL" id="MFVZ01000004">
    <property type="protein sequence ID" value="OGJ08371.1"/>
    <property type="molecule type" value="Genomic_DNA"/>
</dbReference>
<sequence>MTVIKHKEQRVGVFIDTQNLYHSARNLYQARVNFGAVLKDAVAGRKLVRAVAYVITTEAGDEKNFFEALAKLGIETKTKDLQIFAGGAKKADWDVGLAVDAIKMSPRLDSVIIVSGDGDFVPLVEYLQTIGVQVEVVSFGKSTSGKLREAADDFIDLSENPRKYLLGGK</sequence>
<dbReference type="PANTHER" id="PTHR35458:SF8">
    <property type="entry name" value="SLR0650 PROTEIN"/>
    <property type="match status" value="1"/>
</dbReference>
<dbReference type="Pfam" id="PF01936">
    <property type="entry name" value="NYN"/>
    <property type="match status" value="1"/>
</dbReference>
<comment type="caution">
    <text evidence="2">The sequence shown here is derived from an EMBL/GenBank/DDBJ whole genome shotgun (WGS) entry which is preliminary data.</text>
</comment>
<accession>A0A1F6YPQ5</accession>